<feature type="compositionally biased region" description="Gly residues" evidence="2">
    <location>
        <begin position="236"/>
        <end position="246"/>
    </location>
</feature>
<comment type="similarity">
    <text evidence="1">Belongs to the SNAP-25 family.</text>
</comment>
<organism evidence="4 5">
    <name type="scientific">Gonapodya prolifera (strain JEL478)</name>
    <name type="common">Monoblepharis prolifera</name>
    <dbReference type="NCBI Taxonomy" id="1344416"/>
    <lineage>
        <taxon>Eukaryota</taxon>
        <taxon>Fungi</taxon>
        <taxon>Fungi incertae sedis</taxon>
        <taxon>Chytridiomycota</taxon>
        <taxon>Chytridiomycota incertae sedis</taxon>
        <taxon>Monoblepharidomycetes</taxon>
        <taxon>Monoblepharidales</taxon>
        <taxon>Gonapodyaceae</taxon>
        <taxon>Gonapodya</taxon>
    </lineage>
</organism>
<dbReference type="STRING" id="1344416.A0A139B0U3"/>
<proteinExistence type="inferred from homology"/>
<sequence length="323" mass="35828">MFKVFSRKKDDSRQTDTHTQQQQQARSPYEQDSRRTTAERQPSSNGRGQYNTQDDDRAALFAGASQRSSAAQRDPDSLADLDSEEQNKRIQGWVTDVKHETRDGSRRALERLYEIEGMAASSVDKIVQQGERISRVDNKLNAATAHANAADAHARDLQILNRPFWMPVRANNYRPGMEYEEPQVQGSATNRALAAVGATASAEERRRREEKETVLRRARMGEMAANARASADSRGGLQGGGGGGWGSTSSQTLTNEDLDRETERNLDAMGSVLARLKMTGMAMNEELDAQNRGLDSTREKVESAKTKVDSAQGRLEKVLGKKR</sequence>
<dbReference type="Proteomes" id="UP000070544">
    <property type="component" value="Unassembled WGS sequence"/>
</dbReference>
<dbReference type="SMART" id="SM00397">
    <property type="entry name" value="t_SNARE"/>
    <property type="match status" value="2"/>
</dbReference>
<feature type="compositionally biased region" description="Basic and acidic residues" evidence="2">
    <location>
        <begin position="295"/>
        <end position="323"/>
    </location>
</feature>
<feature type="domain" description="T-SNARE coiled-coil homology" evidence="3">
    <location>
        <begin position="95"/>
        <end position="157"/>
    </location>
</feature>
<evidence type="ECO:0000256" key="2">
    <source>
        <dbReference type="SAM" id="MobiDB-lite"/>
    </source>
</evidence>
<evidence type="ECO:0000313" key="4">
    <source>
        <dbReference type="EMBL" id="KXS22587.1"/>
    </source>
</evidence>
<keyword evidence="5" id="KW-1185">Reference proteome</keyword>
<feature type="compositionally biased region" description="Polar residues" evidence="2">
    <location>
        <begin position="39"/>
        <end position="52"/>
    </location>
</feature>
<accession>A0A139B0U3</accession>
<evidence type="ECO:0000256" key="1">
    <source>
        <dbReference type="ARBA" id="ARBA00009480"/>
    </source>
</evidence>
<dbReference type="PANTHER" id="PTHR19305:SF9">
    <property type="entry name" value="SYNAPTOSOMAL-ASSOCIATED PROTEIN 29"/>
    <property type="match status" value="1"/>
</dbReference>
<gene>
    <name evidence="4" type="ORF">M427DRAFT_27105</name>
</gene>
<dbReference type="InterPro" id="IPR000727">
    <property type="entry name" value="T_SNARE_dom"/>
</dbReference>
<feature type="domain" description="T-SNARE coiled-coil homology" evidence="3">
    <location>
        <begin position="256"/>
        <end position="318"/>
    </location>
</feature>
<dbReference type="GO" id="GO:0019905">
    <property type="term" value="F:syntaxin binding"/>
    <property type="evidence" value="ECO:0007669"/>
    <property type="project" value="TreeGrafter"/>
</dbReference>
<feature type="region of interest" description="Disordered" evidence="2">
    <location>
        <begin position="1"/>
        <end position="85"/>
    </location>
</feature>
<dbReference type="EMBL" id="KQ965731">
    <property type="protein sequence ID" value="KXS22587.1"/>
    <property type="molecule type" value="Genomic_DNA"/>
</dbReference>
<feature type="compositionally biased region" description="Basic and acidic residues" evidence="2">
    <location>
        <begin position="29"/>
        <end position="38"/>
    </location>
</feature>
<dbReference type="Gene3D" id="1.20.5.110">
    <property type="match status" value="2"/>
</dbReference>
<dbReference type="CDD" id="cd15841">
    <property type="entry name" value="SNARE_Qc"/>
    <property type="match status" value="1"/>
</dbReference>
<dbReference type="AlphaFoldDB" id="A0A139B0U3"/>
<reference evidence="4 5" key="1">
    <citation type="journal article" date="2015" name="Genome Biol. Evol.">
        <title>Phylogenomic analyses indicate that early fungi evolved digesting cell walls of algal ancestors of land plants.</title>
        <authorList>
            <person name="Chang Y."/>
            <person name="Wang S."/>
            <person name="Sekimoto S."/>
            <person name="Aerts A.L."/>
            <person name="Choi C."/>
            <person name="Clum A."/>
            <person name="LaButti K.M."/>
            <person name="Lindquist E.A."/>
            <person name="Yee Ngan C."/>
            <person name="Ohm R.A."/>
            <person name="Salamov A.A."/>
            <person name="Grigoriev I.V."/>
            <person name="Spatafora J.W."/>
            <person name="Berbee M.L."/>
        </authorList>
    </citation>
    <scope>NUCLEOTIDE SEQUENCE [LARGE SCALE GENOMIC DNA]</scope>
    <source>
        <strain evidence="4 5">JEL478</strain>
    </source>
</reference>
<dbReference type="GO" id="GO:0006887">
    <property type="term" value="P:exocytosis"/>
    <property type="evidence" value="ECO:0007669"/>
    <property type="project" value="TreeGrafter"/>
</dbReference>
<dbReference type="GO" id="GO:0005484">
    <property type="term" value="F:SNAP receptor activity"/>
    <property type="evidence" value="ECO:0007669"/>
    <property type="project" value="TreeGrafter"/>
</dbReference>
<feature type="compositionally biased region" description="Basic and acidic residues" evidence="2">
    <location>
        <begin position="7"/>
        <end position="16"/>
    </location>
</feature>
<protein>
    <recommendedName>
        <fullName evidence="3">t-SNARE coiled-coil homology domain-containing protein</fullName>
    </recommendedName>
</protein>
<dbReference type="OrthoDB" id="18679at2759"/>
<evidence type="ECO:0000313" key="5">
    <source>
        <dbReference type="Proteomes" id="UP000070544"/>
    </source>
</evidence>
<dbReference type="GO" id="GO:0006906">
    <property type="term" value="P:vesicle fusion"/>
    <property type="evidence" value="ECO:0007669"/>
    <property type="project" value="TreeGrafter"/>
</dbReference>
<dbReference type="PROSITE" id="PS50192">
    <property type="entry name" value="T_SNARE"/>
    <property type="match status" value="2"/>
</dbReference>
<dbReference type="PANTHER" id="PTHR19305">
    <property type="entry name" value="SYNAPTOSOMAL ASSOCIATED PROTEIN"/>
    <property type="match status" value="1"/>
</dbReference>
<feature type="region of interest" description="Disordered" evidence="2">
    <location>
        <begin position="223"/>
        <end position="264"/>
    </location>
</feature>
<dbReference type="SUPFAM" id="SSF58038">
    <property type="entry name" value="SNARE fusion complex"/>
    <property type="match status" value="2"/>
</dbReference>
<dbReference type="GO" id="GO:0031201">
    <property type="term" value="C:SNARE complex"/>
    <property type="evidence" value="ECO:0007669"/>
    <property type="project" value="TreeGrafter"/>
</dbReference>
<evidence type="ECO:0000259" key="3">
    <source>
        <dbReference type="PROSITE" id="PS50192"/>
    </source>
</evidence>
<name>A0A139B0U3_GONPJ</name>
<dbReference type="OMA" id="TNQRMER"/>
<feature type="region of interest" description="Disordered" evidence="2">
    <location>
        <begin position="284"/>
        <end position="323"/>
    </location>
</feature>
<dbReference type="GO" id="GO:0005886">
    <property type="term" value="C:plasma membrane"/>
    <property type="evidence" value="ECO:0007669"/>
    <property type="project" value="TreeGrafter"/>
</dbReference>